<accession>A0A8S5PZX3</accession>
<dbReference type="EMBL" id="BK015552">
    <property type="protein sequence ID" value="DAE12466.1"/>
    <property type="molecule type" value="Genomic_DNA"/>
</dbReference>
<proteinExistence type="predicted"/>
<protein>
    <submittedName>
        <fullName evidence="1">Uncharacterized protein</fullName>
    </submittedName>
</protein>
<evidence type="ECO:0000313" key="1">
    <source>
        <dbReference type="EMBL" id="DAE12466.1"/>
    </source>
</evidence>
<name>A0A8S5PZX3_9CAUD</name>
<organism evidence="1">
    <name type="scientific">CrAss-like virus sp. ctjK323</name>
    <dbReference type="NCBI Taxonomy" id="2825839"/>
    <lineage>
        <taxon>Viruses</taxon>
        <taxon>Duplodnaviria</taxon>
        <taxon>Heunggongvirae</taxon>
        <taxon>Uroviricota</taxon>
        <taxon>Caudoviricetes</taxon>
        <taxon>Crassvirales</taxon>
    </lineage>
</organism>
<sequence>MIWIIIGLLSFVLQIYILKNTWVDEGKGLEEFR</sequence>
<reference evidence="1" key="1">
    <citation type="journal article" date="2021" name="Proc. Natl. Acad. Sci. U.S.A.">
        <title>A Catalog of Tens of Thousands of Viruses from Human Metagenomes Reveals Hidden Associations with Chronic Diseases.</title>
        <authorList>
            <person name="Tisza M.J."/>
            <person name="Buck C.B."/>
        </authorList>
    </citation>
    <scope>NUCLEOTIDE SEQUENCE</scope>
    <source>
        <strain evidence="1">CtjK323</strain>
    </source>
</reference>